<evidence type="ECO:0000313" key="1">
    <source>
        <dbReference type="EMBL" id="TNO39751.1"/>
    </source>
</evidence>
<dbReference type="PANTHER" id="PTHR30255:SF2">
    <property type="entry name" value="SINGLE-STRANDED-DNA-SPECIFIC EXONUCLEASE RECJ"/>
    <property type="match status" value="1"/>
</dbReference>
<protein>
    <submittedName>
        <fullName evidence="1">Single-stranded-DNA-specific exonuclease RecJ</fullName>
    </submittedName>
</protein>
<sequence>MKTIDKNEIRKILASRFEKDLHTKLCDLPLPCCLKDIYKAANRIKEAIDKNEKIAIVGDYDVDGIISCVIMAEF</sequence>
<reference evidence="1 2" key="1">
    <citation type="submission" date="2019-06" db="EMBL/GenBank/DDBJ databases">
        <title>Epidemiology of MDR Campylobacter spp.</title>
        <authorList>
            <person name="Addetia A."/>
            <person name="Greninger A."/>
            <person name="Fang F."/>
        </authorList>
    </citation>
    <scope>NUCLEOTIDE SEQUENCE [LARGE SCALE GENOMIC DNA]</scope>
    <source>
        <strain evidence="1 2">HMC314</strain>
    </source>
</reference>
<proteinExistence type="predicted"/>
<keyword evidence="1" id="KW-0540">Nuclease</keyword>
<dbReference type="Proteomes" id="UP000312397">
    <property type="component" value="Unassembled WGS sequence"/>
</dbReference>
<dbReference type="SUPFAM" id="SSF64182">
    <property type="entry name" value="DHH phosphoesterases"/>
    <property type="match status" value="1"/>
</dbReference>
<gene>
    <name evidence="1" type="ORF">FH034_10740</name>
</gene>
<dbReference type="InterPro" id="IPR038763">
    <property type="entry name" value="DHH_sf"/>
</dbReference>
<keyword evidence="1" id="KW-0269">Exonuclease</keyword>
<dbReference type="AlphaFoldDB" id="A0A5C4YBA8"/>
<evidence type="ECO:0000313" key="2">
    <source>
        <dbReference type="Proteomes" id="UP000312397"/>
    </source>
</evidence>
<dbReference type="GO" id="GO:0004527">
    <property type="term" value="F:exonuclease activity"/>
    <property type="evidence" value="ECO:0007669"/>
    <property type="project" value="UniProtKB-KW"/>
</dbReference>
<dbReference type="InterPro" id="IPR051673">
    <property type="entry name" value="SSDNA_exonuclease_RecJ"/>
</dbReference>
<comment type="caution">
    <text evidence="1">The sequence shown here is derived from an EMBL/GenBank/DDBJ whole genome shotgun (WGS) entry which is preliminary data.</text>
</comment>
<dbReference type="EMBL" id="VEVS01000170">
    <property type="protein sequence ID" value="TNO39751.1"/>
    <property type="molecule type" value="Genomic_DNA"/>
</dbReference>
<dbReference type="PANTHER" id="PTHR30255">
    <property type="entry name" value="SINGLE-STRANDED-DNA-SPECIFIC EXONUCLEASE RECJ"/>
    <property type="match status" value="1"/>
</dbReference>
<accession>A0A5C4YBA8</accession>
<organism evidence="1 2">
    <name type="scientific">Campylobacter jejuni</name>
    <dbReference type="NCBI Taxonomy" id="197"/>
    <lineage>
        <taxon>Bacteria</taxon>
        <taxon>Pseudomonadati</taxon>
        <taxon>Campylobacterota</taxon>
        <taxon>Epsilonproteobacteria</taxon>
        <taxon>Campylobacterales</taxon>
        <taxon>Campylobacteraceae</taxon>
        <taxon>Campylobacter</taxon>
    </lineage>
</organism>
<feature type="non-terminal residue" evidence="1">
    <location>
        <position position="74"/>
    </location>
</feature>
<name>A0A5C4YBA8_CAMJU</name>
<keyword evidence="1" id="KW-0378">Hydrolase</keyword>
<dbReference type="Gene3D" id="3.90.1640.30">
    <property type="match status" value="1"/>
</dbReference>